<dbReference type="STRING" id="8355.A0A1L8EQK7"/>
<evidence type="ECO:0000313" key="6">
    <source>
        <dbReference type="RefSeq" id="XP_018094678.1"/>
    </source>
</evidence>
<dbReference type="OrthoDB" id="10059415at2759"/>
<feature type="region of interest" description="Disordered" evidence="4">
    <location>
        <begin position="371"/>
        <end position="416"/>
    </location>
</feature>
<feature type="compositionally biased region" description="Acidic residues" evidence="4">
    <location>
        <begin position="372"/>
        <end position="382"/>
    </location>
</feature>
<dbReference type="PaxDb" id="8355-A0A1L8EQK7"/>
<sequence length="450" mass="51997">MLTDSNVEEFDIKEDEPWYDQQDLQQDLQLAAELGKTLLDRNTELEESLQQMYNTNQEQLQEIEYLTKQVELLRRMNEQHAKVYEQLDVTARDLENANQKLVLESRASQQKIISLTETIENLQLHLEELQRQVEDLKKPGSVCRSRERSDQSRSSQSFSCLKELYDLRKYFVYDHVFAEKIASLHSQPGPLEDENCHLKKALSLLESQLNLERKKRESLEDVYSQVVKENSELEQMLRDKDLFHARAEELEAEVAEMRQICRSDSMFASSVEKLIPESILISFKETADRDADQEVIAQLLDVNKKPLKRSTSELLLPRAAAAETILNGHEETCIRKAEVIKQRGISLLNEVDSQYSALKVKYEELLQKCQLDDDDDDDDDDGFSNPGGQTTKTSSLEESPPNDLEPSSPKPESPPEYKVLFQEIFTCIKKTKEEIHEQRTKYKYPNAASS</sequence>
<dbReference type="OMA" id="GCRARQK"/>
<dbReference type="InterPro" id="IPR026079">
    <property type="entry name" value="CDR2"/>
</dbReference>
<dbReference type="Bgee" id="108703158">
    <property type="expression patterns" value="Expressed in blastula and 15 other cell types or tissues"/>
</dbReference>
<evidence type="ECO:0000256" key="4">
    <source>
        <dbReference type="SAM" id="MobiDB-lite"/>
    </source>
</evidence>
<dbReference type="RefSeq" id="XP_018094678.1">
    <property type="nucleotide sequence ID" value="XM_018239189.2"/>
</dbReference>
<evidence type="ECO:0000313" key="5">
    <source>
        <dbReference type="Proteomes" id="UP000186698"/>
    </source>
</evidence>
<feature type="coiled-coil region" evidence="3">
    <location>
        <begin position="42"/>
        <end position="139"/>
    </location>
</feature>
<dbReference type="CTD" id="108703158"/>
<evidence type="ECO:0000256" key="1">
    <source>
        <dbReference type="ARBA" id="ARBA00009019"/>
    </source>
</evidence>
<dbReference type="KEGG" id="xla:108703158"/>
<evidence type="ECO:0000313" key="7">
    <source>
        <dbReference type="Xenbase" id="XB-GENE-17342489"/>
    </source>
</evidence>
<dbReference type="Xenbase" id="XB-GENE-17342489">
    <property type="gene designation" value="cdr2.S"/>
</dbReference>
<dbReference type="Proteomes" id="UP000186698">
    <property type="component" value="Chromosome 9_10S"/>
</dbReference>
<gene>
    <name evidence="6 7" type="primary">cdr2.S</name>
</gene>
<evidence type="ECO:0000256" key="2">
    <source>
        <dbReference type="ARBA" id="ARBA00023054"/>
    </source>
</evidence>
<feature type="coiled-coil region" evidence="3">
    <location>
        <begin position="202"/>
        <end position="260"/>
    </location>
</feature>
<protein>
    <submittedName>
        <fullName evidence="6">Cerebellar degeneration-related protein 2</fullName>
    </submittedName>
</protein>
<feature type="compositionally biased region" description="Polar residues" evidence="4">
    <location>
        <begin position="386"/>
        <end position="397"/>
    </location>
</feature>
<reference evidence="6" key="1">
    <citation type="submission" date="2025-08" db="UniProtKB">
        <authorList>
            <consortium name="RefSeq"/>
        </authorList>
    </citation>
    <scope>IDENTIFICATION</scope>
    <source>
        <strain evidence="6">J_2021</strain>
        <tissue evidence="6">Erythrocytes</tissue>
    </source>
</reference>
<dbReference type="AGR" id="Xenbase:XB-GENE-17342489"/>
<dbReference type="PANTHER" id="PTHR19232">
    <property type="entry name" value="CENTROCORTIN FAMILY MEMBER"/>
    <property type="match status" value="1"/>
</dbReference>
<dbReference type="GeneID" id="108703158"/>
<accession>A0A1L8EQK7</accession>
<proteinExistence type="inferred from homology"/>
<dbReference type="AlphaFoldDB" id="A0A1L8EQK7"/>
<name>A0A1L8EQK7_XENLA</name>
<dbReference type="PANTHER" id="PTHR19232:SF1">
    <property type="entry name" value="CEREBELLAR DEGENERATION-RELATED PROTEIN 2"/>
    <property type="match status" value="1"/>
</dbReference>
<evidence type="ECO:0000256" key="3">
    <source>
        <dbReference type="SAM" id="Coils"/>
    </source>
</evidence>
<keyword evidence="2 3" id="KW-0175">Coiled coil</keyword>
<keyword evidence="5" id="KW-1185">Reference proteome</keyword>
<organism evidence="5 6">
    <name type="scientific">Xenopus laevis</name>
    <name type="common">African clawed frog</name>
    <dbReference type="NCBI Taxonomy" id="8355"/>
    <lineage>
        <taxon>Eukaryota</taxon>
        <taxon>Metazoa</taxon>
        <taxon>Chordata</taxon>
        <taxon>Craniata</taxon>
        <taxon>Vertebrata</taxon>
        <taxon>Euteleostomi</taxon>
        <taxon>Amphibia</taxon>
        <taxon>Batrachia</taxon>
        <taxon>Anura</taxon>
        <taxon>Pipoidea</taxon>
        <taxon>Pipidae</taxon>
        <taxon>Xenopodinae</taxon>
        <taxon>Xenopus</taxon>
        <taxon>Xenopus</taxon>
    </lineage>
</organism>
<comment type="similarity">
    <text evidence="1">Belongs to the CDR2 family.</text>
</comment>